<organism evidence="3 4">
    <name type="scientific">Porites lobata</name>
    <dbReference type="NCBI Taxonomy" id="104759"/>
    <lineage>
        <taxon>Eukaryota</taxon>
        <taxon>Metazoa</taxon>
        <taxon>Cnidaria</taxon>
        <taxon>Anthozoa</taxon>
        <taxon>Hexacorallia</taxon>
        <taxon>Scleractinia</taxon>
        <taxon>Fungiina</taxon>
        <taxon>Poritidae</taxon>
        <taxon>Porites</taxon>
    </lineage>
</organism>
<evidence type="ECO:0000259" key="1">
    <source>
        <dbReference type="Pfam" id="PF04775"/>
    </source>
</evidence>
<dbReference type="EMBL" id="CALNXK010000120">
    <property type="protein sequence ID" value="CAH3161407.1"/>
    <property type="molecule type" value="Genomic_DNA"/>
</dbReference>
<keyword evidence="4" id="KW-1185">Reference proteome</keyword>
<gene>
    <name evidence="3" type="ORF">PLOB_00004968</name>
</gene>
<proteinExistence type="predicted"/>
<sequence length="972" mass="107997">MGLLWSMKQAPEQKKGLRLYKRDVTKPYNGVLSYFDGHVTPHQEQPELQPLSSTTFQRWYMADGVKRIPVREGRIRGTLFLPPGEGPFPGVIDLLGAMGGLVEFKAALLASHGFAALALAYIDYDDLLAFPPYHEMEYFEDAANWLSSHPKVLPDGIGIHAICYGAMIALLMANLQMKPVKAIAAISPLIHVYPTAFKYKGSFISEVAHFDQSKKVQVQDGSICRYVFPTATNSNIPESKYPYLAPVENLSCPLLLVYGTHDLNVNATFSVNLIRDRLRKQGKENLYSVLRYPGAGHLIEPPYTPHSYATYAKRAGAVSGDHHIVWGGETKCHARAQEGAWPEIIGFLRDNIRPFPAPPPGKSALGTRLEINDGERYPNRRTISTKYFPHHCIPSKGRSSGWIATFQYALATSNLAISVPRHQARTPSITASTETYCIMKGGLGLPSFTLCPAGEERSRMRRHLHGAEKGPATLPEETSVCKYDGHKVDHGLLKKKIKIKNTKTLAYSGEHIGHCYLELFYSPRNVTTMLKLRPISSLVDSMTKIIVAGLKPLQKITLGASIIGDGGEIFQSHAHYIADKHGGVDVYRDLSLGGSYRGVEPMGLLWSMKQAPEQKKGLRLFKRDVTKPYNGVLSCFDGHITPHQEQPELQPLSSTTFQRWYMADGVKRIPVREGRIRGTLFLPPGEGPFPGVIDLLGDMGGLVEFKAALLASHGFAALALAYIDYDDLPAFPPYHEMEYFEDAANWLSSHPKVLPDGIGIHAICYGAMIALLMANLQMKPVKAIAAISPLTHVYPTACKYKGSFISEVTHFDHIKKVQVKDGSIWRYGFPTATNSNIPESKYPYLVPVENLSCPLLLVYGTHDLNVNATFSVNLIRDRLRKQGKENLYSVLRYPGAGHLIEPPYTPHSYATYAKRAEAWSGDHHIVWGGETKCHARAQEGAWPEIIRFLRNNISLEKPETGFEEVYTSGSLR</sequence>
<dbReference type="InterPro" id="IPR042490">
    <property type="entry name" value="Thio_Ohase/BAAT_N"/>
</dbReference>
<dbReference type="Pfam" id="PF04775">
    <property type="entry name" value="Bile_Hydr_Trans"/>
    <property type="match status" value="2"/>
</dbReference>
<protein>
    <submittedName>
        <fullName evidence="3">Uncharacterized protein</fullName>
    </submittedName>
</protein>
<dbReference type="InterPro" id="IPR029058">
    <property type="entry name" value="AB_hydrolase_fold"/>
</dbReference>
<evidence type="ECO:0000313" key="4">
    <source>
        <dbReference type="Proteomes" id="UP001159405"/>
    </source>
</evidence>
<accession>A0ABN8QGK1</accession>
<evidence type="ECO:0000313" key="3">
    <source>
        <dbReference type="EMBL" id="CAH3161407.1"/>
    </source>
</evidence>
<evidence type="ECO:0000259" key="2">
    <source>
        <dbReference type="Pfam" id="PF08840"/>
    </source>
</evidence>
<dbReference type="Gene3D" id="3.40.50.1820">
    <property type="entry name" value="alpha/beta hydrolase"/>
    <property type="match status" value="2"/>
</dbReference>
<dbReference type="Gene3D" id="2.60.40.2240">
    <property type="entry name" value="Acyl-CoA thioester hydrolase/BAAT N-terminal domain"/>
    <property type="match status" value="2"/>
</dbReference>
<feature type="domain" description="Acyl-CoA thioester hydrolase/bile acid-CoA amino acid N-acetyltransferase" evidence="1">
    <location>
        <begin position="1"/>
        <end position="72"/>
    </location>
</feature>
<dbReference type="Proteomes" id="UP001159405">
    <property type="component" value="Unassembled WGS sequence"/>
</dbReference>
<dbReference type="InterPro" id="IPR014940">
    <property type="entry name" value="BAAT_C"/>
</dbReference>
<comment type="caution">
    <text evidence="3">The sequence shown here is derived from an EMBL/GenBank/DDBJ whole genome shotgun (WGS) entry which is preliminary data.</text>
</comment>
<dbReference type="PANTHER" id="PTHR10824">
    <property type="entry name" value="ACYL-COENZYME A THIOESTERASE-RELATED"/>
    <property type="match status" value="1"/>
</dbReference>
<feature type="domain" description="BAAT/Acyl-CoA thioester hydrolase C-terminal" evidence="2">
    <location>
        <begin position="135"/>
        <end position="351"/>
    </location>
</feature>
<dbReference type="PANTHER" id="PTHR10824:SF4">
    <property type="entry name" value="ACYL-COENZYME A THIOESTERASE 1-LIKE"/>
    <property type="match status" value="1"/>
</dbReference>
<feature type="domain" description="Acyl-CoA thioester hydrolase/bile acid-CoA amino acid N-acetyltransferase" evidence="1">
    <location>
        <begin position="540"/>
        <end position="673"/>
    </location>
</feature>
<reference evidence="3 4" key="1">
    <citation type="submission" date="2022-05" db="EMBL/GenBank/DDBJ databases">
        <authorList>
            <consortium name="Genoscope - CEA"/>
            <person name="William W."/>
        </authorList>
    </citation>
    <scope>NUCLEOTIDE SEQUENCE [LARGE SCALE GENOMIC DNA]</scope>
</reference>
<feature type="domain" description="BAAT/Acyl-CoA thioester hydrolase C-terminal" evidence="2">
    <location>
        <begin position="736"/>
        <end position="952"/>
    </location>
</feature>
<dbReference type="SUPFAM" id="SSF53474">
    <property type="entry name" value="alpha/beta-Hydrolases"/>
    <property type="match status" value="2"/>
</dbReference>
<dbReference type="Pfam" id="PF08840">
    <property type="entry name" value="BAAT_C"/>
    <property type="match status" value="2"/>
</dbReference>
<dbReference type="InterPro" id="IPR006862">
    <property type="entry name" value="Thio_Ohase/aa_AcTrfase"/>
</dbReference>
<name>A0ABN8QGK1_9CNID</name>